<name>A0A2L2YI75_PARTP</name>
<organism evidence="6">
    <name type="scientific">Parasteatoda tepidariorum</name>
    <name type="common">Common house spider</name>
    <name type="synonym">Achaearanea tepidariorum</name>
    <dbReference type="NCBI Taxonomy" id="114398"/>
    <lineage>
        <taxon>Eukaryota</taxon>
        <taxon>Metazoa</taxon>
        <taxon>Ecdysozoa</taxon>
        <taxon>Arthropoda</taxon>
        <taxon>Chelicerata</taxon>
        <taxon>Arachnida</taxon>
        <taxon>Araneae</taxon>
        <taxon>Araneomorphae</taxon>
        <taxon>Entelegynae</taxon>
        <taxon>Araneoidea</taxon>
        <taxon>Theridiidae</taxon>
        <taxon>Parasteatoda</taxon>
    </lineage>
</organism>
<dbReference type="RefSeq" id="XP_042901151.1">
    <property type="nucleotide sequence ID" value="XM_043045217.2"/>
</dbReference>
<dbReference type="OMA" id="HAAKNFA"/>
<evidence type="ECO:0000256" key="2">
    <source>
        <dbReference type="ARBA" id="ARBA00005433"/>
    </source>
</evidence>
<dbReference type="KEGG" id="ptep:107448299"/>
<dbReference type="PANTHER" id="PTHR31397">
    <property type="entry name" value="BLOC-1-RELATED COMPLEX SUBUNIT 7 BORSC7"/>
    <property type="match status" value="1"/>
</dbReference>
<protein>
    <recommendedName>
        <fullName evidence="3">BLOC-1-related complex subunit 7</fullName>
    </recommendedName>
</protein>
<reference evidence="6" key="1">
    <citation type="journal article" date="2016" name="Mol. Ecol. Resour.">
        <title>Evaluation of the impact of RNA preservation methods of spiders for de novo transcriptome assembly.</title>
        <authorList>
            <person name="Kono N."/>
            <person name="Nakamura H."/>
            <person name="Ito Y."/>
            <person name="Tomita M."/>
            <person name="Arakawa K."/>
        </authorList>
    </citation>
    <scope>NUCLEOTIDE SEQUENCE</scope>
    <source>
        <tissue evidence="6">Whole body</tissue>
    </source>
</reference>
<evidence type="ECO:0000256" key="5">
    <source>
        <dbReference type="ARBA" id="ARBA00023228"/>
    </source>
</evidence>
<evidence type="ECO:0000256" key="3">
    <source>
        <dbReference type="ARBA" id="ARBA00022295"/>
    </source>
</evidence>
<accession>A0A2L2YI75</accession>
<evidence type="ECO:0000256" key="1">
    <source>
        <dbReference type="ARBA" id="ARBA00004656"/>
    </source>
</evidence>
<dbReference type="OrthoDB" id="5567844at2759"/>
<dbReference type="AlphaFoldDB" id="A0A2L2YI75"/>
<dbReference type="GO" id="GO:0005765">
    <property type="term" value="C:lysosomal membrane"/>
    <property type="evidence" value="ECO:0007669"/>
    <property type="project" value="UniProtKB-SubCell"/>
</dbReference>
<dbReference type="GO" id="GO:0099078">
    <property type="term" value="C:BORC complex"/>
    <property type="evidence" value="ECO:0007669"/>
    <property type="project" value="TreeGrafter"/>
</dbReference>
<evidence type="ECO:0000256" key="4">
    <source>
        <dbReference type="ARBA" id="ARBA00023136"/>
    </source>
</evidence>
<proteinExistence type="evidence at transcript level"/>
<dbReference type="EMBL" id="IAAA01020396">
    <property type="protein sequence ID" value="LAA07833.1"/>
    <property type="molecule type" value="mRNA"/>
</dbReference>
<dbReference type="Pfam" id="PF16088">
    <property type="entry name" value="BORCS7"/>
    <property type="match status" value="1"/>
</dbReference>
<dbReference type="InterPro" id="IPR032143">
    <property type="entry name" value="BORCS7"/>
</dbReference>
<comment type="subcellular location">
    <subcellularLocation>
        <location evidence="1">Lysosome membrane</location>
    </subcellularLocation>
</comment>
<keyword evidence="4" id="KW-0472">Membrane</keyword>
<dbReference type="GeneID" id="107448299"/>
<sequence length="106" mass="11767">MSAPTSASSARILFSESKARLSDRIQVNVNSTGSLAKQIVKGSKSNETLMHTARNFALQEYAVENSQTNLKRMQLLTSHLNLQLDSIQKSALLIEDVKEQLHQILT</sequence>
<keyword evidence="5" id="KW-0458">Lysosome</keyword>
<comment type="similarity">
    <text evidence="2">Belongs to the BORCS7 family.</text>
</comment>
<evidence type="ECO:0000313" key="6">
    <source>
        <dbReference type="EMBL" id="LAA07833.1"/>
    </source>
</evidence>
<dbReference type="PANTHER" id="PTHR31397:SF1">
    <property type="entry name" value="BLOC-1-RELATED COMPLEX SUBUNIT 7"/>
    <property type="match status" value="1"/>
</dbReference>